<organism evidence="1 2">
    <name type="scientific">Dactylosporangium aurantiacum</name>
    <dbReference type="NCBI Taxonomy" id="35754"/>
    <lineage>
        <taxon>Bacteria</taxon>
        <taxon>Bacillati</taxon>
        <taxon>Actinomycetota</taxon>
        <taxon>Actinomycetes</taxon>
        <taxon>Micromonosporales</taxon>
        <taxon>Micromonosporaceae</taxon>
        <taxon>Dactylosporangium</taxon>
    </lineage>
</organism>
<dbReference type="InterPro" id="IPR046030">
    <property type="entry name" value="DUF5988"/>
</dbReference>
<keyword evidence="2" id="KW-1185">Reference proteome</keyword>
<sequence length="72" mass="7897">MTDNGHESTVVVVLEGGPATLPQTMSVHWTSGLDKIKIPHRGGHEHFELIGSAVPAPQRPVFRWTTRTKVAE</sequence>
<proteinExistence type="predicted"/>
<protein>
    <submittedName>
        <fullName evidence="1">Uncharacterized protein</fullName>
    </submittedName>
</protein>
<reference evidence="1" key="1">
    <citation type="submission" date="2021-04" db="EMBL/GenBank/DDBJ databases">
        <title>Dactylosporangium aurantiacum NRRL B-8018 full assembly.</title>
        <authorList>
            <person name="Hartkoorn R.C."/>
            <person name="Beaudoing E."/>
            <person name="Hot D."/>
        </authorList>
    </citation>
    <scope>NUCLEOTIDE SEQUENCE</scope>
    <source>
        <strain evidence="1">NRRL B-8018</strain>
    </source>
</reference>
<accession>A0A9Q9IS87</accession>
<name>A0A9Q9IS87_9ACTN</name>
<dbReference type="OrthoDB" id="3402203at2"/>
<gene>
    <name evidence="1" type="ORF">Daura_21030</name>
</gene>
<evidence type="ECO:0000313" key="2">
    <source>
        <dbReference type="Proteomes" id="UP001058003"/>
    </source>
</evidence>
<dbReference type="RefSeq" id="WP_033364668.1">
    <property type="nucleotide sequence ID" value="NZ_CP073767.1"/>
</dbReference>
<evidence type="ECO:0000313" key="1">
    <source>
        <dbReference type="EMBL" id="UWZ58440.1"/>
    </source>
</evidence>
<dbReference type="AlphaFoldDB" id="A0A9Q9IS87"/>
<dbReference type="EMBL" id="CP073767">
    <property type="protein sequence ID" value="UWZ58440.1"/>
    <property type="molecule type" value="Genomic_DNA"/>
</dbReference>
<dbReference type="Pfam" id="PF19450">
    <property type="entry name" value="DUF5988"/>
    <property type="match status" value="1"/>
</dbReference>
<dbReference type="KEGG" id="daur:Daura_21030"/>
<dbReference type="Proteomes" id="UP001058003">
    <property type="component" value="Chromosome"/>
</dbReference>